<evidence type="ECO:0000313" key="2">
    <source>
        <dbReference type="EMBL" id="KAK9987178.1"/>
    </source>
</evidence>
<dbReference type="Proteomes" id="UP001459277">
    <property type="component" value="Unassembled WGS sequence"/>
</dbReference>
<dbReference type="InterPro" id="IPR001810">
    <property type="entry name" value="F-box_dom"/>
</dbReference>
<accession>A0AAW2BNU6</accession>
<dbReference type="InterPro" id="IPR050796">
    <property type="entry name" value="SCF_F-box_component"/>
</dbReference>
<feature type="domain" description="F-box" evidence="1">
    <location>
        <begin position="18"/>
        <end position="57"/>
    </location>
</feature>
<evidence type="ECO:0000313" key="3">
    <source>
        <dbReference type="Proteomes" id="UP001459277"/>
    </source>
</evidence>
<dbReference type="AlphaFoldDB" id="A0AAW2BNU6"/>
<comment type="caution">
    <text evidence="2">The sequence shown here is derived from an EMBL/GenBank/DDBJ whole genome shotgun (WGS) entry which is preliminary data.</text>
</comment>
<dbReference type="Pfam" id="PF07734">
    <property type="entry name" value="FBA_1"/>
    <property type="match status" value="1"/>
</dbReference>
<reference evidence="2 3" key="1">
    <citation type="submission" date="2024-01" db="EMBL/GenBank/DDBJ databases">
        <title>A telomere-to-telomere, gap-free genome of sweet tea (Lithocarpus litseifolius).</title>
        <authorList>
            <person name="Zhou J."/>
        </authorList>
    </citation>
    <scope>NUCLEOTIDE SEQUENCE [LARGE SCALE GENOMIC DNA]</scope>
    <source>
        <strain evidence="2">Zhou-2022a</strain>
        <tissue evidence="2">Leaf</tissue>
    </source>
</reference>
<dbReference type="SMART" id="SM00256">
    <property type="entry name" value="FBOX"/>
    <property type="match status" value="1"/>
</dbReference>
<organism evidence="2 3">
    <name type="scientific">Lithocarpus litseifolius</name>
    <dbReference type="NCBI Taxonomy" id="425828"/>
    <lineage>
        <taxon>Eukaryota</taxon>
        <taxon>Viridiplantae</taxon>
        <taxon>Streptophyta</taxon>
        <taxon>Embryophyta</taxon>
        <taxon>Tracheophyta</taxon>
        <taxon>Spermatophyta</taxon>
        <taxon>Magnoliopsida</taxon>
        <taxon>eudicotyledons</taxon>
        <taxon>Gunneridae</taxon>
        <taxon>Pentapetalae</taxon>
        <taxon>rosids</taxon>
        <taxon>fabids</taxon>
        <taxon>Fagales</taxon>
        <taxon>Fagaceae</taxon>
        <taxon>Lithocarpus</taxon>
    </lineage>
</organism>
<gene>
    <name evidence="2" type="ORF">SO802_032129</name>
</gene>
<dbReference type="Pfam" id="PF00646">
    <property type="entry name" value="F-box"/>
    <property type="match status" value="1"/>
</dbReference>
<sequence>MSKPRKKPTLSSSSHRRLSDDLVFDILTRLPVKPIIRFRCVSKSLNSTITDPIFINAHFNLNKAKSLSNNNNSYLLCKTRPVPTSSEADLCTVVCNKDHTLTEISKFKIPFDPFYIIGFFNGIFCLTALDEYHDSLCTKYFGYNCMTCLWNPSIRKFKRLQANNHFDTIGYGFAYHCQNNDLKVLRFLRLVHNGPLWWSFQAEVYTLSTDSWRLVEPLNGLIKSVWRIESNGEDNELYELWVMRDYGVAESWTRKFVPLLNFKSIFGCMGSDELMISSIRPFSSDRFFLYDLESLNENNLRIEDLGIENISLEHYTTNLMESLVLLND</sequence>
<dbReference type="SUPFAM" id="SSF81383">
    <property type="entry name" value="F-box domain"/>
    <property type="match status" value="1"/>
</dbReference>
<keyword evidence="3" id="KW-1185">Reference proteome</keyword>
<protein>
    <recommendedName>
        <fullName evidence="1">F-box domain-containing protein</fullName>
    </recommendedName>
</protein>
<evidence type="ECO:0000259" key="1">
    <source>
        <dbReference type="SMART" id="SM00256"/>
    </source>
</evidence>
<name>A0AAW2BNU6_9ROSI</name>
<dbReference type="InterPro" id="IPR006527">
    <property type="entry name" value="F-box-assoc_dom_typ1"/>
</dbReference>
<dbReference type="CDD" id="cd22157">
    <property type="entry name" value="F-box_AtFBW1-like"/>
    <property type="match status" value="1"/>
</dbReference>
<dbReference type="PANTHER" id="PTHR31672">
    <property type="entry name" value="BNACNNG10540D PROTEIN"/>
    <property type="match status" value="1"/>
</dbReference>
<proteinExistence type="predicted"/>
<dbReference type="EMBL" id="JAZDWU010000011">
    <property type="protein sequence ID" value="KAK9987178.1"/>
    <property type="molecule type" value="Genomic_DNA"/>
</dbReference>
<dbReference type="PANTHER" id="PTHR31672:SF13">
    <property type="entry name" value="F-BOX PROTEIN CPR30-LIKE"/>
    <property type="match status" value="1"/>
</dbReference>
<dbReference type="InterPro" id="IPR036047">
    <property type="entry name" value="F-box-like_dom_sf"/>
</dbReference>